<dbReference type="AlphaFoldDB" id="A0A919Q0W5"/>
<dbReference type="RefSeq" id="WP_203854847.1">
    <property type="nucleotide sequence ID" value="NZ_BAAAVW010000022.1"/>
</dbReference>
<keyword evidence="1" id="KW-0812">Transmembrane</keyword>
<reference evidence="2" key="1">
    <citation type="submission" date="2021-01" db="EMBL/GenBank/DDBJ databases">
        <title>Whole genome shotgun sequence of Dactylosporangium siamense NBRC 106093.</title>
        <authorList>
            <person name="Komaki H."/>
            <person name="Tamura T."/>
        </authorList>
    </citation>
    <scope>NUCLEOTIDE SEQUENCE</scope>
    <source>
        <strain evidence="2">NBRC 106093</strain>
    </source>
</reference>
<name>A0A919Q0W5_9ACTN</name>
<sequence length="68" mass="6611">MTQRFISPRESGTLLSLRAAVILLLAVAAGIAAGVLAHLAGQSLPAGVLVGGGASGGAMVLFNAVIGR</sequence>
<feature type="transmembrane region" description="Helical" evidence="1">
    <location>
        <begin position="21"/>
        <end position="40"/>
    </location>
</feature>
<dbReference type="Proteomes" id="UP000660611">
    <property type="component" value="Unassembled WGS sequence"/>
</dbReference>
<accession>A0A919Q0W5</accession>
<organism evidence="2 3">
    <name type="scientific">Dactylosporangium siamense</name>
    <dbReference type="NCBI Taxonomy" id="685454"/>
    <lineage>
        <taxon>Bacteria</taxon>
        <taxon>Bacillati</taxon>
        <taxon>Actinomycetota</taxon>
        <taxon>Actinomycetes</taxon>
        <taxon>Micromonosporales</taxon>
        <taxon>Micromonosporaceae</taxon>
        <taxon>Dactylosporangium</taxon>
    </lineage>
</organism>
<keyword evidence="1" id="KW-0472">Membrane</keyword>
<evidence type="ECO:0000313" key="3">
    <source>
        <dbReference type="Proteomes" id="UP000660611"/>
    </source>
</evidence>
<feature type="transmembrane region" description="Helical" evidence="1">
    <location>
        <begin position="46"/>
        <end position="66"/>
    </location>
</feature>
<keyword evidence="1" id="KW-1133">Transmembrane helix</keyword>
<dbReference type="EMBL" id="BONQ01000239">
    <property type="protein sequence ID" value="GIG53237.1"/>
    <property type="molecule type" value="Genomic_DNA"/>
</dbReference>
<protein>
    <submittedName>
        <fullName evidence="2">Uncharacterized protein</fullName>
    </submittedName>
</protein>
<comment type="caution">
    <text evidence="2">The sequence shown here is derived from an EMBL/GenBank/DDBJ whole genome shotgun (WGS) entry which is preliminary data.</text>
</comment>
<gene>
    <name evidence="2" type="ORF">Dsi01nite_112780</name>
</gene>
<evidence type="ECO:0000256" key="1">
    <source>
        <dbReference type="SAM" id="Phobius"/>
    </source>
</evidence>
<proteinExistence type="predicted"/>
<keyword evidence="3" id="KW-1185">Reference proteome</keyword>
<evidence type="ECO:0000313" key="2">
    <source>
        <dbReference type="EMBL" id="GIG53237.1"/>
    </source>
</evidence>